<dbReference type="EMBL" id="WTYA01000011">
    <property type="protein sequence ID" value="MXP29809.1"/>
    <property type="molecule type" value="Genomic_DNA"/>
</dbReference>
<dbReference type="OrthoDB" id="9806522at2"/>
<dbReference type="NCBIfam" id="TIGR01297">
    <property type="entry name" value="CDF"/>
    <property type="match status" value="1"/>
</dbReference>
<dbReference type="Proteomes" id="UP000439780">
    <property type="component" value="Unassembled WGS sequence"/>
</dbReference>
<dbReference type="Gene3D" id="1.20.1510.10">
    <property type="entry name" value="Cation efflux protein transmembrane domain"/>
    <property type="match status" value="1"/>
</dbReference>
<comment type="subcellular location">
    <subcellularLocation>
        <location evidence="1">Membrane</location>
        <topology evidence="1">Multi-pass membrane protein</topology>
    </subcellularLocation>
</comment>
<evidence type="ECO:0000256" key="6">
    <source>
        <dbReference type="SAM" id="Phobius"/>
    </source>
</evidence>
<organism evidence="8 9">
    <name type="scientific">Qipengyuania algicida</name>
    <dbReference type="NCBI Taxonomy" id="1836209"/>
    <lineage>
        <taxon>Bacteria</taxon>
        <taxon>Pseudomonadati</taxon>
        <taxon>Pseudomonadota</taxon>
        <taxon>Alphaproteobacteria</taxon>
        <taxon>Sphingomonadales</taxon>
        <taxon>Erythrobacteraceae</taxon>
        <taxon>Qipengyuania</taxon>
    </lineage>
</organism>
<feature type="transmembrane region" description="Helical" evidence="6">
    <location>
        <begin position="116"/>
        <end position="137"/>
    </location>
</feature>
<dbReference type="InterPro" id="IPR002524">
    <property type="entry name" value="Cation_efflux"/>
</dbReference>
<dbReference type="GO" id="GO:0016020">
    <property type="term" value="C:membrane"/>
    <property type="evidence" value="ECO:0007669"/>
    <property type="project" value="UniProtKB-SubCell"/>
</dbReference>
<feature type="transmembrane region" description="Helical" evidence="6">
    <location>
        <begin position="197"/>
        <end position="214"/>
    </location>
</feature>
<dbReference type="InterPro" id="IPR040177">
    <property type="entry name" value="SLC30A9"/>
</dbReference>
<dbReference type="InterPro" id="IPR058533">
    <property type="entry name" value="Cation_efflux_TM"/>
</dbReference>
<dbReference type="AlphaFoldDB" id="A0A845AK33"/>
<feature type="transmembrane region" description="Helical" evidence="6">
    <location>
        <begin position="163"/>
        <end position="185"/>
    </location>
</feature>
<reference evidence="8 9" key="1">
    <citation type="submission" date="2019-12" db="EMBL/GenBank/DDBJ databases">
        <title>Genomic-based taxomic classification of the family Erythrobacteraceae.</title>
        <authorList>
            <person name="Xu L."/>
        </authorList>
    </citation>
    <scope>NUCLEOTIDE SEQUENCE [LARGE SCALE GENOMIC DNA]</scope>
    <source>
        <strain evidence="8 9">KEMB 9005-328</strain>
    </source>
</reference>
<dbReference type="InterPro" id="IPR036837">
    <property type="entry name" value="Cation_efflux_CTD_sf"/>
</dbReference>
<keyword evidence="5 6" id="KW-0472">Membrane</keyword>
<evidence type="ECO:0000256" key="2">
    <source>
        <dbReference type="ARBA" id="ARBA00022448"/>
    </source>
</evidence>
<dbReference type="GO" id="GO:0006829">
    <property type="term" value="P:zinc ion transport"/>
    <property type="evidence" value="ECO:0007669"/>
    <property type="project" value="InterPro"/>
</dbReference>
<dbReference type="PANTHER" id="PTHR13414:SF9">
    <property type="entry name" value="PROTON-COUPLED ZINC ANTIPORTER SLC30A9, MITOCHONDRIAL"/>
    <property type="match status" value="1"/>
</dbReference>
<dbReference type="Gene3D" id="3.30.70.1350">
    <property type="entry name" value="Cation efflux protein, cytoplasmic domain"/>
    <property type="match status" value="1"/>
</dbReference>
<protein>
    <submittedName>
        <fullName evidence="8">Cation diffusion facilitator family transporter</fullName>
    </submittedName>
</protein>
<gene>
    <name evidence="8" type="ORF">GRI58_13420</name>
</gene>
<evidence type="ECO:0000256" key="3">
    <source>
        <dbReference type="ARBA" id="ARBA00022692"/>
    </source>
</evidence>
<dbReference type="GO" id="GO:0008324">
    <property type="term" value="F:monoatomic cation transmembrane transporter activity"/>
    <property type="evidence" value="ECO:0007669"/>
    <property type="project" value="InterPro"/>
</dbReference>
<evidence type="ECO:0000256" key="4">
    <source>
        <dbReference type="ARBA" id="ARBA00022989"/>
    </source>
</evidence>
<evidence type="ECO:0000313" key="8">
    <source>
        <dbReference type="EMBL" id="MXP29809.1"/>
    </source>
</evidence>
<dbReference type="SUPFAM" id="SSF160240">
    <property type="entry name" value="Cation efflux protein cytoplasmic domain-like"/>
    <property type="match status" value="1"/>
</dbReference>
<dbReference type="PANTHER" id="PTHR13414">
    <property type="entry name" value="HUEL-CATION TRANSPORTER"/>
    <property type="match status" value="1"/>
</dbReference>
<evidence type="ECO:0000256" key="5">
    <source>
        <dbReference type="ARBA" id="ARBA00023136"/>
    </source>
</evidence>
<dbReference type="InterPro" id="IPR027469">
    <property type="entry name" value="Cation_efflux_TMD_sf"/>
</dbReference>
<proteinExistence type="predicted"/>
<accession>A0A845AK33</accession>
<comment type="caution">
    <text evidence="8">The sequence shown here is derived from an EMBL/GenBank/DDBJ whole genome shotgun (WGS) entry which is preliminary data.</text>
</comment>
<sequence>MSDTAKPESTGVILRALIANLGIAAAKLIAAAMTGSSAMLTEGVHSLIDSCNQLLLWYGEKRAAKPPDALHPMGYQRELYFWSVVVAMLIFGLGAGFSAYEGVVHINHPEPTRQPIIAFGVLAVAFALEGWSLRAAYRSFNAQRNAGDSFWQGIRDTKDTTTLVVLLEDSAAVSGVLVAALGIGLELATGNAVWDGIASLGIAALLAFVAITLLREAKGLLIGESADPKVVKAIRSEVITAQGVVAVEDVMTIHLAPRHVVVIVDVNYANNLRVVEMERLIGSLETRLRATFPTIDRIYLRPVGGGAPDPAAG</sequence>
<keyword evidence="2" id="KW-0813">Transport</keyword>
<keyword evidence="3 6" id="KW-0812">Transmembrane</keyword>
<name>A0A845AK33_9SPHN</name>
<feature type="transmembrane region" description="Helical" evidence="6">
    <location>
        <begin position="12"/>
        <end position="30"/>
    </location>
</feature>
<feature type="transmembrane region" description="Helical" evidence="6">
    <location>
        <begin position="79"/>
        <end position="100"/>
    </location>
</feature>
<keyword evidence="9" id="KW-1185">Reference proteome</keyword>
<dbReference type="Pfam" id="PF01545">
    <property type="entry name" value="Cation_efflux"/>
    <property type="match status" value="1"/>
</dbReference>
<keyword evidence="4 6" id="KW-1133">Transmembrane helix</keyword>
<feature type="domain" description="Cation efflux protein transmembrane" evidence="7">
    <location>
        <begin position="14"/>
        <end position="221"/>
    </location>
</feature>
<evidence type="ECO:0000256" key="1">
    <source>
        <dbReference type="ARBA" id="ARBA00004141"/>
    </source>
</evidence>
<evidence type="ECO:0000259" key="7">
    <source>
        <dbReference type="Pfam" id="PF01545"/>
    </source>
</evidence>
<evidence type="ECO:0000313" key="9">
    <source>
        <dbReference type="Proteomes" id="UP000439780"/>
    </source>
</evidence>
<dbReference type="RefSeq" id="WP_160754107.1">
    <property type="nucleotide sequence ID" value="NZ_WTYA01000011.1"/>
</dbReference>
<dbReference type="SUPFAM" id="SSF161111">
    <property type="entry name" value="Cation efflux protein transmembrane domain-like"/>
    <property type="match status" value="1"/>
</dbReference>